<evidence type="ECO:0000259" key="2">
    <source>
        <dbReference type="Pfam" id="PF01345"/>
    </source>
</evidence>
<dbReference type="RefSeq" id="WP_138724976.1">
    <property type="nucleotide sequence ID" value="NZ_SSHJ02000003.1"/>
</dbReference>
<dbReference type="InterPro" id="IPR013783">
    <property type="entry name" value="Ig-like_fold"/>
</dbReference>
<reference evidence="3 4" key="1">
    <citation type="submission" date="2024-12" db="EMBL/GenBank/DDBJ databases">
        <authorList>
            <person name="Hu S."/>
        </authorList>
    </citation>
    <scope>NUCLEOTIDE SEQUENCE [LARGE SCALE GENOMIC DNA]</scope>
    <source>
        <strain evidence="3 4">THG-T11</strain>
    </source>
</reference>
<feature type="region of interest" description="Disordered" evidence="1">
    <location>
        <begin position="316"/>
        <end position="337"/>
    </location>
</feature>
<evidence type="ECO:0000313" key="3">
    <source>
        <dbReference type="EMBL" id="MFN0254976.1"/>
    </source>
</evidence>
<dbReference type="InterPro" id="IPR047589">
    <property type="entry name" value="DUF11_rpt"/>
</dbReference>
<dbReference type="Pfam" id="PF01345">
    <property type="entry name" value="DUF11"/>
    <property type="match status" value="3"/>
</dbReference>
<name>A0ABW9J732_9SPHI</name>
<feature type="domain" description="DUF11" evidence="2">
    <location>
        <begin position="223"/>
        <end position="339"/>
    </location>
</feature>
<dbReference type="NCBIfam" id="TIGR04131">
    <property type="entry name" value="Bac_Flav_CTERM"/>
    <property type="match status" value="1"/>
</dbReference>
<dbReference type="InterPro" id="IPR051172">
    <property type="entry name" value="Chlamydia_OmcB"/>
</dbReference>
<dbReference type="Gene3D" id="2.60.40.1170">
    <property type="entry name" value="Mu homology domain, subdomain B"/>
    <property type="match status" value="2"/>
</dbReference>
<sequence length="432" mass="44228">FTVTARNNGTADATGVRVTDLLPSGYSYVGSTVSTGTYIPATGVWTIGGLANGASATLTVTATILATGSYANTAAITGGQTDPDPGNNSSTVTPVPGALQANLGVVKTASSMSPTIGDNVVFTITASNAGPNAATGVSVIDQLPAGYTYISATATVGAFNNATGVWTVGSLANGASAVLTVTARVNATGPYANTATISGSEADPVPGNNSSTVTPLPNAALVDLGILKTAPMAGIHIGQEYEYTIQVRNIGSRLATGVVVTDVLPEQLSYVSHNSAYGSASYGGGSRTLSWNVGSLAAGASVELTIRVRGNRAGTVSNTATVGSTETDSDPSNNSSTHTREIFGLKIPNVITPDGDGKNDTFRIPGIEAYPENTLVIHNRWGNEVWKSTGRAYLNDWDGRGLNGGTYYYVLRLKDGSGSWQTFAGWVTLLRD</sequence>
<feature type="non-terminal residue" evidence="3">
    <location>
        <position position="1"/>
    </location>
</feature>
<dbReference type="Proteomes" id="UP001517247">
    <property type="component" value="Unassembled WGS sequence"/>
</dbReference>
<dbReference type="InterPro" id="IPR001434">
    <property type="entry name" value="OmcB-like_DUF11"/>
</dbReference>
<dbReference type="EMBL" id="SSHJ02000003">
    <property type="protein sequence ID" value="MFN0254976.1"/>
    <property type="molecule type" value="Genomic_DNA"/>
</dbReference>
<evidence type="ECO:0000313" key="4">
    <source>
        <dbReference type="Proteomes" id="UP001517247"/>
    </source>
</evidence>
<feature type="domain" description="DUF11" evidence="2">
    <location>
        <begin position="103"/>
        <end position="214"/>
    </location>
</feature>
<protein>
    <submittedName>
        <fullName evidence="3">Gliding motility-associated C-terminal domain-containing protein</fullName>
    </submittedName>
</protein>
<dbReference type="NCBIfam" id="TIGR01451">
    <property type="entry name" value="B_ant_repeat"/>
    <property type="match status" value="3"/>
</dbReference>
<gene>
    <name evidence="3" type="ORF">E6A44_005290</name>
</gene>
<dbReference type="PANTHER" id="PTHR34819:SF3">
    <property type="entry name" value="CELL SURFACE PROTEIN"/>
    <property type="match status" value="1"/>
</dbReference>
<dbReference type="Pfam" id="PF13585">
    <property type="entry name" value="CHU_C"/>
    <property type="match status" value="1"/>
</dbReference>
<feature type="domain" description="DUF11" evidence="2">
    <location>
        <begin position="1"/>
        <end position="93"/>
    </location>
</feature>
<dbReference type="Gene3D" id="2.60.40.10">
    <property type="entry name" value="Immunoglobulins"/>
    <property type="match status" value="1"/>
</dbReference>
<dbReference type="InterPro" id="IPR026341">
    <property type="entry name" value="T9SS_type_B"/>
</dbReference>
<proteinExistence type="predicted"/>
<accession>A0ABW9J732</accession>
<dbReference type="PANTHER" id="PTHR34819">
    <property type="entry name" value="LARGE CYSTEINE-RICH PERIPLASMIC PROTEIN OMCB"/>
    <property type="match status" value="1"/>
</dbReference>
<evidence type="ECO:0000256" key="1">
    <source>
        <dbReference type="SAM" id="MobiDB-lite"/>
    </source>
</evidence>
<organism evidence="3 4">
    <name type="scientific">Pedobacter ureilyticus</name>
    <dbReference type="NCBI Taxonomy" id="1393051"/>
    <lineage>
        <taxon>Bacteria</taxon>
        <taxon>Pseudomonadati</taxon>
        <taxon>Bacteroidota</taxon>
        <taxon>Sphingobacteriia</taxon>
        <taxon>Sphingobacteriales</taxon>
        <taxon>Sphingobacteriaceae</taxon>
        <taxon>Pedobacter</taxon>
    </lineage>
</organism>
<keyword evidence="4" id="KW-1185">Reference proteome</keyword>
<comment type="caution">
    <text evidence="3">The sequence shown here is derived from an EMBL/GenBank/DDBJ whole genome shotgun (WGS) entry which is preliminary data.</text>
</comment>